<accession>A0A809SB16</accession>
<keyword evidence="2" id="KW-0808">Transferase</keyword>
<dbReference type="SUPFAM" id="SSF53067">
    <property type="entry name" value="Actin-like ATPase domain"/>
    <property type="match status" value="1"/>
</dbReference>
<name>A0A809SB16_9BACT</name>
<dbReference type="InterPro" id="IPR043129">
    <property type="entry name" value="ATPase_NBD"/>
</dbReference>
<gene>
    <name evidence="2" type="ORF">NPRO_22760</name>
</gene>
<comment type="similarity">
    <text evidence="1">Belongs to the ROK (NagC/XylR) family.</text>
</comment>
<dbReference type="GO" id="GO:0016301">
    <property type="term" value="F:kinase activity"/>
    <property type="evidence" value="ECO:0007669"/>
    <property type="project" value="UniProtKB-KW"/>
</dbReference>
<proteinExistence type="inferred from homology"/>
<dbReference type="PANTHER" id="PTHR18964">
    <property type="entry name" value="ROK (REPRESSOR, ORF, KINASE) FAMILY"/>
    <property type="match status" value="1"/>
</dbReference>
<dbReference type="Proteomes" id="UP000662873">
    <property type="component" value="Chromosome"/>
</dbReference>
<protein>
    <submittedName>
        <fullName evidence="2">Glucokinase</fullName>
    </submittedName>
</protein>
<evidence type="ECO:0000313" key="3">
    <source>
        <dbReference type="Proteomes" id="UP000662873"/>
    </source>
</evidence>
<dbReference type="EMBL" id="AP021858">
    <property type="protein sequence ID" value="BBO24681.1"/>
    <property type="molecule type" value="Genomic_DNA"/>
</dbReference>
<evidence type="ECO:0000313" key="2">
    <source>
        <dbReference type="EMBL" id="BBO24681.1"/>
    </source>
</evidence>
<dbReference type="Pfam" id="PF00480">
    <property type="entry name" value="ROK"/>
    <property type="match status" value="1"/>
</dbReference>
<dbReference type="PANTHER" id="PTHR18964:SF149">
    <property type="entry name" value="BIFUNCTIONAL UDP-N-ACETYLGLUCOSAMINE 2-EPIMERASE_N-ACETYLMANNOSAMINE KINASE"/>
    <property type="match status" value="1"/>
</dbReference>
<dbReference type="InterPro" id="IPR000600">
    <property type="entry name" value="ROK"/>
</dbReference>
<organism evidence="2 3">
    <name type="scientific">Candidatus Nitrosymbiomonas proteolyticus</name>
    <dbReference type="NCBI Taxonomy" id="2608984"/>
    <lineage>
        <taxon>Bacteria</taxon>
        <taxon>Bacillati</taxon>
        <taxon>Armatimonadota</taxon>
        <taxon>Armatimonadota incertae sedis</taxon>
        <taxon>Candidatus Nitrosymbiomonas</taxon>
    </lineage>
</organism>
<reference evidence="2" key="1">
    <citation type="journal article" name="DNA Res.">
        <title>The physiological potential of anammox bacteria as revealed by their core genome structure.</title>
        <authorList>
            <person name="Okubo T."/>
            <person name="Toyoda A."/>
            <person name="Fukuhara K."/>
            <person name="Uchiyama I."/>
            <person name="Harigaya Y."/>
            <person name="Kuroiwa M."/>
            <person name="Suzuki T."/>
            <person name="Murakami Y."/>
            <person name="Suwa Y."/>
            <person name="Takami H."/>
        </authorList>
    </citation>
    <scope>NUCLEOTIDE SEQUENCE</scope>
    <source>
        <strain evidence="2">317325-2</strain>
    </source>
</reference>
<evidence type="ECO:0000256" key="1">
    <source>
        <dbReference type="ARBA" id="ARBA00006479"/>
    </source>
</evidence>
<keyword evidence="2" id="KW-0418">Kinase</keyword>
<dbReference type="AlphaFoldDB" id="A0A809SB16"/>
<dbReference type="KEGG" id="npy:NPRO_22760"/>
<dbReference type="Gene3D" id="3.30.420.40">
    <property type="match status" value="2"/>
</dbReference>
<sequence>MAERSIVGVDLGGTNVRARAFSRDGAPLSDLASTSSRATEGLDAVAEAISSVVRACASNLDAAPERIGIAAPGHIDGETGTVRWAPNFGVLVEGVFQNWIDVPLGEAVAARLGAEVVMGNDANLAALGEYRYGTGRNAAKGLVLFTLGTGIGGGVVLSPSCVQGEAKGSLVLVGGNGGGGELGHLVVREGGLDCSAGSYGAVEAYCQRDAIVRRAVYGLQRGRKSSLGEAIGNDLSRVTPKLIAEGADGGDELCQEVLAEVGQVLGVAMGNAINIFAPEVVAVGGQIALAGEWILAPARRAARSVAIPSLFEFATIVQGERIDDAGVLGAAALAMG</sequence>